<dbReference type="InterPro" id="IPR050123">
    <property type="entry name" value="Prok_molybdopt-oxidoreductase"/>
</dbReference>
<dbReference type="PANTHER" id="PTHR43105:SF13">
    <property type="entry name" value="NADH-UBIQUINONE OXIDOREDUCTASE 75 KDA SUBUNIT, MITOCHONDRIAL"/>
    <property type="match status" value="1"/>
</dbReference>
<dbReference type="Proteomes" id="UP000606786">
    <property type="component" value="Unassembled WGS sequence"/>
</dbReference>
<dbReference type="OrthoDB" id="10249365at2759"/>
<reference evidence="4" key="1">
    <citation type="submission" date="2020-11" db="EMBL/GenBank/DDBJ databases">
        <authorList>
            <person name="Whitehead M."/>
        </authorList>
    </citation>
    <scope>NUCLEOTIDE SEQUENCE</scope>
    <source>
        <strain evidence="4">EGII</strain>
    </source>
</reference>
<keyword evidence="5" id="KW-1185">Reference proteome</keyword>
<accession>A0A811UBB1</accession>
<dbReference type="AlphaFoldDB" id="A0A811UBB1"/>
<evidence type="ECO:0000313" key="5">
    <source>
        <dbReference type="Proteomes" id="UP000606786"/>
    </source>
</evidence>
<dbReference type="SUPFAM" id="SSF53706">
    <property type="entry name" value="Formate dehydrogenase/DMSO reductase, domains 1-3"/>
    <property type="match status" value="1"/>
</dbReference>
<evidence type="ECO:0000256" key="2">
    <source>
        <dbReference type="ARBA" id="ARBA00034078"/>
    </source>
</evidence>
<dbReference type="Gene3D" id="3.40.50.740">
    <property type="match status" value="1"/>
</dbReference>
<evidence type="ECO:0000313" key="4">
    <source>
        <dbReference type="EMBL" id="CAD6996552.1"/>
    </source>
</evidence>
<dbReference type="InterPro" id="IPR006656">
    <property type="entry name" value="Mopterin_OxRdtase"/>
</dbReference>
<dbReference type="GO" id="GO:0016020">
    <property type="term" value="C:membrane"/>
    <property type="evidence" value="ECO:0007669"/>
    <property type="project" value="TreeGrafter"/>
</dbReference>
<dbReference type="Pfam" id="PF00384">
    <property type="entry name" value="Molybdopterin"/>
    <property type="match status" value="1"/>
</dbReference>
<comment type="caution">
    <text evidence="4">The sequence shown here is derived from an EMBL/GenBank/DDBJ whole genome shotgun (WGS) entry which is preliminary data.</text>
</comment>
<feature type="domain" description="Molybdopterin oxidoreductase" evidence="3">
    <location>
        <begin position="87"/>
        <end position="239"/>
    </location>
</feature>
<dbReference type="EMBL" id="CAJHJT010000001">
    <property type="protein sequence ID" value="CAD6996552.1"/>
    <property type="molecule type" value="Genomic_DNA"/>
</dbReference>
<name>A0A811UBB1_CERCA</name>
<comment type="cofactor">
    <cofactor evidence="2">
        <name>[2Fe-2S] cluster</name>
        <dbReference type="ChEBI" id="CHEBI:190135"/>
    </cofactor>
</comment>
<protein>
    <submittedName>
        <fullName evidence="4">(Mediterranean fruit fly) hypothetical protein</fullName>
    </submittedName>
</protein>
<dbReference type="PANTHER" id="PTHR43105">
    <property type="entry name" value="RESPIRATORY NITRATE REDUCTASE"/>
    <property type="match status" value="1"/>
</dbReference>
<evidence type="ECO:0000259" key="3">
    <source>
        <dbReference type="Pfam" id="PF00384"/>
    </source>
</evidence>
<sequence length="255" mass="28138">MMHKLGSANLDCRQDGAKLISDNRGSYVFNTTIEDIENADLCLLINTNPKVEAPIINARIRKRYLQGNFPIASVGPDVEYLYCVEKLGQDALTRSDSESILALAISIAEKFNMVKDDWNGFNVLHKAAARVGGLDIGFVPKNGGKDINQILKQAESGEIEVVYLLGADEIDTSKLGNTFVIYQGHHGDRGAHVADIILPGAAYTEKYATYVNTEGRAQRTNLAVLPPGEAKEDWLIIKNYPNIWVSPCHMIVYLM</sequence>
<proteinExistence type="predicted"/>
<comment type="cofactor">
    <cofactor evidence="1">
        <name>[4Fe-4S] cluster</name>
        <dbReference type="ChEBI" id="CHEBI:49883"/>
    </cofactor>
</comment>
<organism evidence="4 5">
    <name type="scientific">Ceratitis capitata</name>
    <name type="common">Mediterranean fruit fly</name>
    <name type="synonym">Tephritis capitata</name>
    <dbReference type="NCBI Taxonomy" id="7213"/>
    <lineage>
        <taxon>Eukaryota</taxon>
        <taxon>Metazoa</taxon>
        <taxon>Ecdysozoa</taxon>
        <taxon>Arthropoda</taxon>
        <taxon>Hexapoda</taxon>
        <taxon>Insecta</taxon>
        <taxon>Pterygota</taxon>
        <taxon>Neoptera</taxon>
        <taxon>Endopterygota</taxon>
        <taxon>Diptera</taxon>
        <taxon>Brachycera</taxon>
        <taxon>Muscomorpha</taxon>
        <taxon>Tephritoidea</taxon>
        <taxon>Tephritidae</taxon>
        <taxon>Ceratitis</taxon>
        <taxon>Ceratitis</taxon>
    </lineage>
</organism>
<dbReference type="GO" id="GO:0016491">
    <property type="term" value="F:oxidoreductase activity"/>
    <property type="evidence" value="ECO:0007669"/>
    <property type="project" value="InterPro"/>
</dbReference>
<evidence type="ECO:0000256" key="1">
    <source>
        <dbReference type="ARBA" id="ARBA00001966"/>
    </source>
</evidence>
<gene>
    <name evidence="4" type="ORF">CCAP1982_LOCUS5220</name>
</gene>